<dbReference type="EMBL" id="JBEDNZ010000022">
    <property type="protein sequence ID" value="KAL0818076.1"/>
    <property type="molecule type" value="Genomic_DNA"/>
</dbReference>
<evidence type="ECO:0000256" key="9">
    <source>
        <dbReference type="ARBA" id="ARBA00023163"/>
    </source>
</evidence>
<keyword evidence="3" id="KW-0053">Apoptosis</keyword>
<feature type="binding site" evidence="11">
    <location>
        <position position="249"/>
    </location>
    <ligand>
        <name>Zn(2+)</name>
        <dbReference type="ChEBI" id="CHEBI:29105"/>
    </ligand>
</feature>
<feature type="binding site" evidence="11">
    <location>
        <position position="189"/>
    </location>
    <ligand>
        <name>Zn(2+)</name>
        <dbReference type="ChEBI" id="CHEBI:29105"/>
    </ligand>
</feature>
<keyword evidence="5 11" id="KW-0862">Zinc</keyword>
<evidence type="ECO:0000256" key="5">
    <source>
        <dbReference type="ARBA" id="ARBA00022833"/>
    </source>
</evidence>
<organism evidence="14 15">
    <name type="scientific">Loxostege sticticalis</name>
    <name type="common">Beet webworm moth</name>
    <dbReference type="NCBI Taxonomy" id="481309"/>
    <lineage>
        <taxon>Eukaryota</taxon>
        <taxon>Metazoa</taxon>
        <taxon>Ecdysozoa</taxon>
        <taxon>Arthropoda</taxon>
        <taxon>Hexapoda</taxon>
        <taxon>Insecta</taxon>
        <taxon>Pterygota</taxon>
        <taxon>Neoptera</taxon>
        <taxon>Endopterygota</taxon>
        <taxon>Lepidoptera</taxon>
        <taxon>Glossata</taxon>
        <taxon>Ditrysia</taxon>
        <taxon>Pyraloidea</taxon>
        <taxon>Crambidae</taxon>
        <taxon>Pyraustinae</taxon>
        <taxon>Loxostege</taxon>
    </lineage>
</organism>
<evidence type="ECO:0000256" key="6">
    <source>
        <dbReference type="ARBA" id="ARBA00023015"/>
    </source>
</evidence>
<evidence type="ECO:0000256" key="10">
    <source>
        <dbReference type="ARBA" id="ARBA00023242"/>
    </source>
</evidence>
<keyword evidence="8" id="KW-0010">Activator</keyword>
<protein>
    <recommendedName>
        <fullName evidence="13">p53 DNA-binding domain-containing protein</fullName>
    </recommendedName>
</protein>
<dbReference type="GO" id="GO:0006915">
    <property type="term" value="P:apoptotic process"/>
    <property type="evidence" value="ECO:0007669"/>
    <property type="project" value="UniProtKB-KW"/>
</dbReference>
<dbReference type="AlphaFoldDB" id="A0ABD0SEW3"/>
<feature type="domain" description="p53 DNA-binding" evidence="13">
    <location>
        <begin position="118"/>
        <end position="299"/>
    </location>
</feature>
<keyword evidence="7" id="KW-0238">DNA-binding</keyword>
<evidence type="ECO:0000313" key="15">
    <source>
        <dbReference type="Proteomes" id="UP001549921"/>
    </source>
</evidence>
<evidence type="ECO:0000256" key="12">
    <source>
        <dbReference type="PIRSR" id="PIRSR602117-2"/>
    </source>
</evidence>
<dbReference type="GO" id="GO:0006357">
    <property type="term" value="P:regulation of transcription by RNA polymerase II"/>
    <property type="evidence" value="ECO:0007669"/>
    <property type="project" value="UniProtKB-ARBA"/>
</dbReference>
<evidence type="ECO:0000256" key="4">
    <source>
        <dbReference type="ARBA" id="ARBA00022723"/>
    </source>
</evidence>
<dbReference type="PANTHER" id="PTHR11447:SF16">
    <property type="entry name" value="P53 PROTEIN LONG FORM VARIANT 1"/>
    <property type="match status" value="1"/>
</dbReference>
<keyword evidence="10" id="KW-0539">Nucleus</keyword>
<dbReference type="InterPro" id="IPR012346">
    <property type="entry name" value="p53/RUNT-type_TF_DNA-bd_sf"/>
</dbReference>
<dbReference type="SUPFAM" id="SSF49417">
    <property type="entry name" value="p53-like transcription factors"/>
    <property type="match status" value="1"/>
</dbReference>
<dbReference type="InterPro" id="IPR011615">
    <property type="entry name" value="p53_DNA-bd"/>
</dbReference>
<evidence type="ECO:0000259" key="13">
    <source>
        <dbReference type="Pfam" id="PF00870"/>
    </source>
</evidence>
<evidence type="ECO:0000256" key="1">
    <source>
        <dbReference type="ARBA" id="ARBA00004123"/>
    </source>
</evidence>
<reference evidence="14 15" key="1">
    <citation type="submission" date="2024-06" db="EMBL/GenBank/DDBJ databases">
        <title>A chromosome-level genome assembly of beet webworm, Loxostege sticticalis.</title>
        <authorList>
            <person name="Zhang Y."/>
        </authorList>
    </citation>
    <scope>NUCLEOTIDE SEQUENCE [LARGE SCALE GENOMIC DNA]</scope>
    <source>
        <strain evidence="14">AQ028</strain>
        <tissue evidence="14">Male pupae</tissue>
    </source>
</reference>
<dbReference type="GO" id="GO:0046872">
    <property type="term" value="F:metal ion binding"/>
    <property type="evidence" value="ECO:0007669"/>
    <property type="project" value="UniProtKB-KW"/>
</dbReference>
<sequence length="395" mass="44346">MLQEKSTISNYGTISTIMSYSDIGALPQQVMEEDSPGFHLDLVDEYIKKDYMISSSGALIDASEAVLNPSNGIIDPSDSLTYYEEETMPVSSVASHIPQEHAFPYPRPPGPPIQTVDRGRFNFTAKVTNNSNKKYLYSEGLNKVYADVNCDFAVQFNWEPIAERMFVRACVVFADKEHAEKRVECCMQHRHAPNVPDNIRLNILRSSRELGTQGVYYHGDPSSPDSWYSVVVEFNASTRQRTHAYKFACKNSCSTGINRRSIQILFTLEDIDGTVYGRQVIAARICSCPPRDCRKDEETAGIQRSKKRVAKPDAAKSKKVKIETLTSQGDEEIVTFPPVQVVGHNVVTAGLDIMVKMMEHGKSLKKDDPEYVHACNISIENLKATLEQYRRDNGL</sequence>
<gene>
    <name evidence="14" type="ORF">ABMA28_008612</name>
</gene>
<comment type="similarity">
    <text evidence="2">Belongs to the p53 family.</text>
</comment>
<keyword evidence="9" id="KW-0804">Transcription</keyword>
<dbReference type="PANTHER" id="PTHR11447">
    <property type="entry name" value="CELLULAR TUMOR ANTIGEN P53"/>
    <property type="match status" value="1"/>
</dbReference>
<evidence type="ECO:0000256" key="11">
    <source>
        <dbReference type="PIRSR" id="PIRSR602117-1"/>
    </source>
</evidence>
<accession>A0ABD0SEW3</accession>
<evidence type="ECO:0000256" key="7">
    <source>
        <dbReference type="ARBA" id="ARBA00023125"/>
    </source>
</evidence>
<dbReference type="Proteomes" id="UP001549921">
    <property type="component" value="Unassembled WGS sequence"/>
</dbReference>
<comment type="subcellular location">
    <subcellularLocation>
        <location evidence="1">Nucleus</location>
    </subcellularLocation>
</comment>
<dbReference type="InterPro" id="IPR008967">
    <property type="entry name" value="p53-like_TF_DNA-bd_sf"/>
</dbReference>
<proteinExistence type="inferred from homology"/>
<keyword evidence="6" id="KW-0805">Transcription regulation</keyword>
<comment type="caution">
    <text evidence="14">The sequence shown here is derived from an EMBL/GenBank/DDBJ whole genome shotgun (WGS) entry which is preliminary data.</text>
</comment>
<dbReference type="GO" id="GO:0005634">
    <property type="term" value="C:nucleus"/>
    <property type="evidence" value="ECO:0007669"/>
    <property type="project" value="UniProtKB-SubCell"/>
</dbReference>
<evidence type="ECO:0000256" key="3">
    <source>
        <dbReference type="ARBA" id="ARBA00022703"/>
    </source>
</evidence>
<dbReference type="GO" id="GO:0003677">
    <property type="term" value="F:DNA binding"/>
    <property type="evidence" value="ECO:0007669"/>
    <property type="project" value="UniProtKB-KW"/>
</dbReference>
<evidence type="ECO:0000256" key="8">
    <source>
        <dbReference type="ARBA" id="ARBA00023159"/>
    </source>
</evidence>
<feature type="binding site" evidence="11">
    <location>
        <position position="186"/>
    </location>
    <ligand>
        <name>Zn(2+)</name>
        <dbReference type="ChEBI" id="CHEBI:29105"/>
    </ligand>
</feature>
<dbReference type="PRINTS" id="PR00386">
    <property type="entry name" value="P53SUPPRESSR"/>
</dbReference>
<name>A0ABD0SEW3_LOXSC</name>
<evidence type="ECO:0000256" key="2">
    <source>
        <dbReference type="ARBA" id="ARBA00006167"/>
    </source>
</evidence>
<evidence type="ECO:0000313" key="14">
    <source>
        <dbReference type="EMBL" id="KAL0818076.1"/>
    </source>
</evidence>
<dbReference type="Gene3D" id="2.60.40.720">
    <property type="match status" value="1"/>
</dbReference>
<comment type="cofactor">
    <cofactor evidence="11">
        <name>Zn(2+)</name>
        <dbReference type="ChEBI" id="CHEBI:29105"/>
    </cofactor>
    <text evidence="11">Binds 1 zinc ion per subunit.</text>
</comment>
<dbReference type="InterPro" id="IPR002117">
    <property type="entry name" value="p53_tumour_suppressor"/>
</dbReference>
<feature type="site" description="Interaction with DNA" evidence="12">
    <location>
        <position position="134"/>
    </location>
</feature>
<keyword evidence="4 11" id="KW-0479">Metal-binding</keyword>
<dbReference type="Pfam" id="PF00870">
    <property type="entry name" value="P53"/>
    <property type="match status" value="1"/>
</dbReference>
<feature type="binding site" evidence="11">
    <location>
        <position position="253"/>
    </location>
    <ligand>
        <name>Zn(2+)</name>
        <dbReference type="ChEBI" id="CHEBI:29105"/>
    </ligand>
</feature>